<evidence type="ECO:0000313" key="17">
    <source>
        <dbReference type="Proteomes" id="UP000032702"/>
    </source>
</evidence>
<feature type="domain" description="Response regulatory" evidence="12">
    <location>
        <begin position="675"/>
        <end position="791"/>
    </location>
</feature>
<dbReference type="InterPro" id="IPR003661">
    <property type="entry name" value="HisK_dim/P_dom"/>
</dbReference>
<evidence type="ECO:0000256" key="10">
    <source>
        <dbReference type="SAM" id="Phobius"/>
    </source>
</evidence>
<evidence type="ECO:0000313" key="15">
    <source>
        <dbReference type="EMBL" id="EAU62335.1"/>
    </source>
</evidence>
<dbReference type="eggNOG" id="COG4191">
    <property type="taxonomic scope" value="Bacteria"/>
</dbReference>
<dbReference type="HOGENOM" id="CLU_014320_0_0_7"/>
<dbReference type="InterPro" id="IPR000014">
    <property type="entry name" value="PAS"/>
</dbReference>
<dbReference type="PANTHER" id="PTHR43065">
    <property type="entry name" value="SENSOR HISTIDINE KINASE"/>
    <property type="match status" value="1"/>
</dbReference>
<dbReference type="InterPro" id="IPR007895">
    <property type="entry name" value="MASE1"/>
</dbReference>
<keyword evidence="7 10" id="KW-1133">Transmembrane helix</keyword>
<feature type="transmembrane region" description="Helical" evidence="10">
    <location>
        <begin position="12"/>
        <end position="32"/>
    </location>
</feature>
<evidence type="ECO:0000256" key="1">
    <source>
        <dbReference type="ARBA" id="ARBA00000085"/>
    </source>
</evidence>
<dbReference type="SMART" id="SM00086">
    <property type="entry name" value="PAC"/>
    <property type="match status" value="1"/>
</dbReference>
<evidence type="ECO:0000256" key="9">
    <source>
        <dbReference type="PROSITE-ProRule" id="PRU00169"/>
    </source>
</evidence>
<dbReference type="EC" id="2.7.13.3" evidence="3"/>
<dbReference type="InterPro" id="IPR001789">
    <property type="entry name" value="Sig_transdc_resp-reg_receiver"/>
</dbReference>
<dbReference type="eggNOG" id="COG2204">
    <property type="taxonomic scope" value="Bacteria"/>
</dbReference>
<dbReference type="InterPro" id="IPR036890">
    <property type="entry name" value="HATPase_C_sf"/>
</dbReference>
<dbReference type="CDD" id="cd00130">
    <property type="entry name" value="PAS"/>
    <property type="match status" value="1"/>
</dbReference>
<dbReference type="Gene3D" id="3.30.450.20">
    <property type="entry name" value="PAS domain"/>
    <property type="match status" value="1"/>
</dbReference>
<evidence type="ECO:0000256" key="6">
    <source>
        <dbReference type="ARBA" id="ARBA00022692"/>
    </source>
</evidence>
<keyword evidence="6 10" id="KW-0812">Transmembrane</keyword>
<dbReference type="InterPro" id="IPR000700">
    <property type="entry name" value="PAS-assoc_C"/>
</dbReference>
<dbReference type="KEGG" id="sur:STAUR_0999"/>
<comment type="catalytic activity">
    <reaction evidence="1">
        <text>ATP + protein L-histidine = ADP + protein N-phospho-L-histidine.</text>
        <dbReference type="EC" id="2.7.13.3"/>
    </reaction>
</comment>
<dbReference type="Pfam" id="PF05231">
    <property type="entry name" value="MASE1"/>
    <property type="match status" value="1"/>
</dbReference>
<dbReference type="OrthoDB" id="5485806at2"/>
<evidence type="ECO:0000313" key="14">
    <source>
        <dbReference type="EMBL" id="ADO68803.1"/>
    </source>
</evidence>
<dbReference type="PRINTS" id="PR00344">
    <property type="entry name" value="BCTRLSENSOR"/>
</dbReference>
<evidence type="ECO:0000256" key="4">
    <source>
        <dbReference type="ARBA" id="ARBA00022475"/>
    </source>
</evidence>
<evidence type="ECO:0000256" key="3">
    <source>
        <dbReference type="ARBA" id="ARBA00012438"/>
    </source>
</evidence>
<dbReference type="GO" id="GO:0000155">
    <property type="term" value="F:phosphorelay sensor kinase activity"/>
    <property type="evidence" value="ECO:0007669"/>
    <property type="project" value="InterPro"/>
</dbReference>
<evidence type="ECO:0000259" key="11">
    <source>
        <dbReference type="PROSITE" id="PS50109"/>
    </source>
</evidence>
<dbReference type="PROSITE" id="PS50110">
    <property type="entry name" value="RESPONSE_REGULATORY"/>
    <property type="match status" value="1"/>
</dbReference>
<dbReference type="Gene3D" id="1.10.287.130">
    <property type="match status" value="1"/>
</dbReference>
<dbReference type="RefSeq" id="WP_002619285.1">
    <property type="nucleotide sequence ID" value="NC_014623.1"/>
</dbReference>
<evidence type="ECO:0000259" key="13">
    <source>
        <dbReference type="PROSITE" id="PS50113"/>
    </source>
</evidence>
<dbReference type="Proteomes" id="UP000001351">
    <property type="component" value="Chromosome"/>
</dbReference>
<reference evidence="14 16" key="2">
    <citation type="journal article" date="2011" name="Mol. Biol. Evol.">
        <title>Comparative genomic analysis of fruiting body formation in Myxococcales.</title>
        <authorList>
            <person name="Huntley S."/>
            <person name="Hamann N."/>
            <person name="Wegener-Feldbrugge S."/>
            <person name="Treuner-Lange A."/>
            <person name="Kube M."/>
            <person name="Reinhardt R."/>
            <person name="Klages S."/>
            <person name="Muller R."/>
            <person name="Ronning C.M."/>
            <person name="Nierman W.C."/>
            <person name="Sogaard-Andersen L."/>
        </authorList>
    </citation>
    <scope>NUCLEOTIDE SEQUENCE [LARGE SCALE GENOMIC DNA]</scope>
    <source>
        <strain evidence="14 16">DW4/3-1</strain>
    </source>
</reference>
<dbReference type="PROSITE" id="PS50109">
    <property type="entry name" value="HIS_KIN"/>
    <property type="match status" value="1"/>
</dbReference>
<dbReference type="InterPro" id="IPR036097">
    <property type="entry name" value="HisK_dim/P_sf"/>
</dbReference>
<dbReference type="InterPro" id="IPR035965">
    <property type="entry name" value="PAS-like_dom_sf"/>
</dbReference>
<feature type="modified residue" description="4-aspartylphosphate" evidence="9">
    <location>
        <position position="724"/>
    </location>
</feature>
<dbReference type="PROSITE" id="PS50113">
    <property type="entry name" value="PAC"/>
    <property type="match status" value="1"/>
</dbReference>
<name>Q08PC2_STIAD</name>
<dbReference type="EMBL" id="AAMD01000247">
    <property type="protein sequence ID" value="EAU62335.1"/>
    <property type="molecule type" value="Genomic_DNA"/>
</dbReference>
<organism evidence="15 17">
    <name type="scientific">Stigmatella aurantiaca (strain DW4/3-1)</name>
    <dbReference type="NCBI Taxonomy" id="378806"/>
    <lineage>
        <taxon>Bacteria</taxon>
        <taxon>Pseudomonadati</taxon>
        <taxon>Myxococcota</taxon>
        <taxon>Myxococcia</taxon>
        <taxon>Myxococcales</taxon>
        <taxon>Cystobacterineae</taxon>
        <taxon>Archangiaceae</taxon>
        <taxon>Stigmatella</taxon>
    </lineage>
</organism>
<keyword evidence="15" id="KW-0418">Kinase</keyword>
<feature type="transmembrane region" description="Helical" evidence="10">
    <location>
        <begin position="118"/>
        <end position="139"/>
    </location>
</feature>
<dbReference type="CDD" id="cd00082">
    <property type="entry name" value="HisKA"/>
    <property type="match status" value="1"/>
</dbReference>
<feature type="domain" description="PAC" evidence="13">
    <location>
        <begin position="367"/>
        <end position="419"/>
    </location>
</feature>
<dbReference type="InterPro" id="IPR005467">
    <property type="entry name" value="His_kinase_dom"/>
</dbReference>
<feature type="transmembrane region" description="Helical" evidence="10">
    <location>
        <begin position="184"/>
        <end position="205"/>
    </location>
</feature>
<evidence type="ECO:0000256" key="7">
    <source>
        <dbReference type="ARBA" id="ARBA00022989"/>
    </source>
</evidence>
<evidence type="ECO:0000256" key="2">
    <source>
        <dbReference type="ARBA" id="ARBA00004651"/>
    </source>
</evidence>
<dbReference type="SUPFAM" id="SSF47384">
    <property type="entry name" value="Homodimeric domain of signal transducing histidine kinase"/>
    <property type="match status" value="1"/>
</dbReference>
<protein>
    <recommendedName>
        <fullName evidence="3">histidine kinase</fullName>
        <ecNumber evidence="3">2.7.13.3</ecNumber>
    </recommendedName>
</protein>
<dbReference type="AlphaFoldDB" id="Q08PC2"/>
<feature type="domain" description="Histidine kinase" evidence="11">
    <location>
        <begin position="432"/>
        <end position="648"/>
    </location>
</feature>
<evidence type="ECO:0000256" key="5">
    <source>
        <dbReference type="ARBA" id="ARBA00022553"/>
    </source>
</evidence>
<dbReference type="SMART" id="SM00448">
    <property type="entry name" value="REC"/>
    <property type="match status" value="1"/>
</dbReference>
<dbReference type="GO" id="GO:0005886">
    <property type="term" value="C:plasma membrane"/>
    <property type="evidence" value="ECO:0007669"/>
    <property type="project" value="UniProtKB-SubCell"/>
</dbReference>
<keyword evidence="16" id="KW-1185">Reference proteome</keyword>
<evidence type="ECO:0000259" key="12">
    <source>
        <dbReference type="PROSITE" id="PS50110"/>
    </source>
</evidence>
<proteinExistence type="predicted"/>
<keyword evidence="15" id="KW-0808">Transferase</keyword>
<feature type="transmembrane region" description="Helical" evidence="10">
    <location>
        <begin position="151"/>
        <end position="172"/>
    </location>
</feature>
<dbReference type="EMBL" id="CP002271">
    <property type="protein sequence ID" value="ADO68803.1"/>
    <property type="molecule type" value="Genomic_DNA"/>
</dbReference>
<dbReference type="Gene3D" id="3.30.565.10">
    <property type="entry name" value="Histidine kinase-like ATPase, C-terminal domain"/>
    <property type="match status" value="1"/>
</dbReference>
<dbReference type="SMART" id="SM00387">
    <property type="entry name" value="HATPase_c"/>
    <property type="match status" value="1"/>
</dbReference>
<dbReference type="Pfam" id="PF00072">
    <property type="entry name" value="Response_reg"/>
    <property type="match status" value="1"/>
</dbReference>
<dbReference type="Pfam" id="PF13426">
    <property type="entry name" value="PAS_9"/>
    <property type="match status" value="1"/>
</dbReference>
<evidence type="ECO:0000313" key="16">
    <source>
        <dbReference type="Proteomes" id="UP000001351"/>
    </source>
</evidence>
<dbReference type="InterPro" id="IPR001610">
    <property type="entry name" value="PAC"/>
</dbReference>
<dbReference type="InterPro" id="IPR003594">
    <property type="entry name" value="HATPase_dom"/>
</dbReference>
<feature type="transmembrane region" description="Helical" evidence="10">
    <location>
        <begin position="79"/>
        <end position="98"/>
    </location>
</feature>
<feature type="transmembrane region" description="Helical" evidence="10">
    <location>
        <begin position="52"/>
        <end position="72"/>
    </location>
</feature>
<dbReference type="STRING" id="378806.STAUR_0999"/>
<dbReference type="NCBIfam" id="TIGR00229">
    <property type="entry name" value="sensory_box"/>
    <property type="match status" value="1"/>
</dbReference>
<dbReference type="InterPro" id="IPR004358">
    <property type="entry name" value="Sig_transdc_His_kin-like_C"/>
</dbReference>
<feature type="transmembrane region" description="Helical" evidence="10">
    <location>
        <begin position="226"/>
        <end position="247"/>
    </location>
</feature>
<keyword evidence="8 10" id="KW-0472">Membrane</keyword>
<dbReference type="SUPFAM" id="SSF55874">
    <property type="entry name" value="ATPase domain of HSP90 chaperone/DNA topoisomerase II/histidine kinase"/>
    <property type="match status" value="1"/>
</dbReference>
<gene>
    <name evidence="14" type="ordered locus">STAUR_0999</name>
    <name evidence="15" type="ORF">STIAU_0700</name>
</gene>
<accession>Q08PC2</accession>
<dbReference type="PANTHER" id="PTHR43065:SF42">
    <property type="entry name" value="TWO-COMPONENT SENSOR PPRA"/>
    <property type="match status" value="1"/>
</dbReference>
<reference evidence="15 17" key="1">
    <citation type="submission" date="2006-04" db="EMBL/GenBank/DDBJ databases">
        <authorList>
            <person name="Nierman W.C."/>
        </authorList>
    </citation>
    <scope>NUCLEOTIDE SEQUENCE [LARGE SCALE GENOMIC DNA]</scope>
    <source>
        <strain evidence="15 17">DW4/3-1</strain>
    </source>
</reference>
<dbReference type="eggNOG" id="COG3447">
    <property type="taxonomic scope" value="Bacteria"/>
</dbReference>
<dbReference type="PATRIC" id="fig|378806.16.peg.1093"/>
<sequence length="800" mass="85201">MARAFTVRGLLTVLLVAGLYLAAGYVGLPFFITHSAVSPVWPASGVALAALLMWGRGYWSGVFLGTLAFTLLRGSPLEVCLGIAVSSTLEAVLALWILRRTGFSSSLERVRDVVSLSLAAVGGSLASALLGVLSLKLAGALDPQSFVKAALVWWAGDALGILVMVPAALLMWQRRPLEHKGEAVLLGACILLLCWEVFHGGILSARVARAEPSLFVPLCIWASLRFGPRGTAFATLLITVMSIWGSVTGRSPFAEGAEGNHLLVDQLFITVHSIAGLSLAAVSAERRNALARLELMAAALRDVSEGVAISQMTPSGPRIVHANEAYCALVGASCEEVVGASPSQHVGQMEPGARQRVETALSEALPFRGEVSLARQDGKRLYSELQLSPVRDEAGVPTHLVSTHRDVTATHEMRARLLAAERIAAVGTLAAGVGHEINNPLAYLTMNLASAAKELGRSGAAGLAASASVRNAQEGAERIRLLVQDLQTFSRGGSEERLPVDLLAVVAPALRMTRHVLGSRARLVEEYGPVPRVMGSEARLGQVLLNLLVNAMQSIPDGNAGQHEVRVRTGKAPDGRALVEVSDTGQGIHPQVLPHIFEPFFTTKPSGEGTGLGLSICHQIIRAHEGELLVRSEPGQGSVFTVLLPAAPGEAVDTVPQRMSKAMEVRELSKGRRGRILIIDDEPRMAQSMRLLLEPSHDVVTTTRGSEALEWVSAGQRFDVVVCDLQMPETTGMDIHAWLTLRVPELAERLVFISGGACTATAREFLRTVRNQVLEKPVRPEVLLATIDAALEPGGMRTGA</sequence>
<comment type="subcellular location">
    <subcellularLocation>
        <location evidence="2">Cell membrane</location>
        <topology evidence="2">Multi-pass membrane protein</topology>
    </subcellularLocation>
</comment>
<dbReference type="SMART" id="SM00388">
    <property type="entry name" value="HisKA"/>
    <property type="match status" value="1"/>
</dbReference>
<dbReference type="InterPro" id="IPR011006">
    <property type="entry name" value="CheY-like_superfamily"/>
</dbReference>
<keyword evidence="5 9" id="KW-0597">Phosphoprotein</keyword>
<dbReference type="SUPFAM" id="SSF55785">
    <property type="entry name" value="PYP-like sensor domain (PAS domain)"/>
    <property type="match status" value="1"/>
</dbReference>
<dbReference type="Gene3D" id="3.40.50.2300">
    <property type="match status" value="1"/>
</dbReference>
<keyword evidence="4" id="KW-1003">Cell membrane</keyword>
<dbReference type="Proteomes" id="UP000032702">
    <property type="component" value="Unassembled WGS sequence"/>
</dbReference>
<dbReference type="Pfam" id="PF02518">
    <property type="entry name" value="HATPase_c"/>
    <property type="match status" value="1"/>
</dbReference>
<evidence type="ECO:0000256" key="8">
    <source>
        <dbReference type="ARBA" id="ARBA00023136"/>
    </source>
</evidence>
<dbReference type="SUPFAM" id="SSF52172">
    <property type="entry name" value="CheY-like"/>
    <property type="match status" value="1"/>
</dbReference>